<evidence type="ECO:0008006" key="3">
    <source>
        <dbReference type="Google" id="ProtNLM"/>
    </source>
</evidence>
<name>A0A367EBD6_9ACTN</name>
<comment type="caution">
    <text evidence="1">The sequence shown here is derived from an EMBL/GenBank/DDBJ whole genome shotgun (WGS) entry which is preliminary data.</text>
</comment>
<accession>A0A367EBD6</accession>
<protein>
    <recommendedName>
        <fullName evidence="3">SalK</fullName>
    </recommendedName>
</protein>
<dbReference type="EMBL" id="QOIM01000041">
    <property type="protein sequence ID" value="RCG15376.1"/>
    <property type="molecule type" value="Genomic_DNA"/>
</dbReference>
<reference evidence="1 2" key="1">
    <citation type="submission" date="2018-06" db="EMBL/GenBank/DDBJ databases">
        <title>Streptomyces reniochalinae sp. nov. and Streptomyces diacarnus sp. nov. from marine sponges.</title>
        <authorList>
            <person name="Li L."/>
        </authorList>
    </citation>
    <scope>NUCLEOTIDE SEQUENCE [LARGE SCALE GENOMIC DNA]</scope>
    <source>
        <strain evidence="1 2">LHW50302</strain>
    </source>
</reference>
<proteinExistence type="predicted"/>
<evidence type="ECO:0000313" key="2">
    <source>
        <dbReference type="Proteomes" id="UP000253507"/>
    </source>
</evidence>
<gene>
    <name evidence="1" type="ORF">DQ392_24700</name>
</gene>
<dbReference type="Pfam" id="PF21863">
    <property type="entry name" value="HTH_67"/>
    <property type="match status" value="1"/>
</dbReference>
<keyword evidence="2" id="KW-1185">Reference proteome</keyword>
<sequence>MTSLPERAGRRCHNALNVLHSALYFSPALGRELAPYGIDDPHAINLATRSAPLGAVGAGTVTATFYNYSHSLVARFVPEVWDAASPETVLAARLRAVDATLRHLLGEETVASPQMAEAARLALRAAEGCTRSGRPLHSANADLPTPPLETAPHLALWHAATLLREHRGDGHIAALQHAELDALEAVVSHTASGRGMSPKWAMSTRGYNAQDWAAAQRRLTERGLLGDDGELTEQGTALRKHLEEETDRLDRRPYELLGAADVARLTELASDFARTAAEAGAFPADAFGKD</sequence>
<evidence type="ECO:0000313" key="1">
    <source>
        <dbReference type="EMBL" id="RCG15376.1"/>
    </source>
</evidence>
<dbReference type="RefSeq" id="WP_114017903.1">
    <property type="nucleotide sequence ID" value="NZ_QOIM01000041.1"/>
</dbReference>
<dbReference type="OrthoDB" id="157052at2"/>
<dbReference type="Proteomes" id="UP000253507">
    <property type="component" value="Unassembled WGS sequence"/>
</dbReference>
<dbReference type="InterPro" id="IPR054058">
    <property type="entry name" value="HTH_67"/>
</dbReference>
<dbReference type="NCBIfam" id="NF047719">
    <property type="entry name" value="SCO6745_fam_HTH"/>
    <property type="match status" value="1"/>
</dbReference>
<dbReference type="AlphaFoldDB" id="A0A367EBD6"/>
<organism evidence="1 2">
    <name type="scientific">Streptomyces reniochalinae</name>
    <dbReference type="NCBI Taxonomy" id="2250578"/>
    <lineage>
        <taxon>Bacteria</taxon>
        <taxon>Bacillati</taxon>
        <taxon>Actinomycetota</taxon>
        <taxon>Actinomycetes</taxon>
        <taxon>Kitasatosporales</taxon>
        <taxon>Streptomycetaceae</taxon>
        <taxon>Streptomyces</taxon>
    </lineage>
</organism>